<dbReference type="EMBL" id="JACGWS010000012">
    <property type="protein sequence ID" value="MBC8756551.1"/>
    <property type="molecule type" value="Genomic_DNA"/>
</dbReference>
<dbReference type="SUPFAM" id="SSF48056">
    <property type="entry name" value="Di-copper centre-containing domain"/>
    <property type="match status" value="1"/>
</dbReference>
<name>A0ABR7QDC1_9FLAO</name>
<dbReference type="InterPro" id="IPR008922">
    <property type="entry name" value="Di-copper_centre_dom_sf"/>
</dbReference>
<dbReference type="PRINTS" id="PR00092">
    <property type="entry name" value="TYROSINASE"/>
</dbReference>
<protein>
    <submittedName>
        <fullName evidence="4">Tyrosinase family protein</fullName>
    </submittedName>
</protein>
<accession>A0ABR7QDC1</accession>
<gene>
    <name evidence="4" type="ORF">H2O64_17900</name>
</gene>
<dbReference type="PROSITE" id="PS00498">
    <property type="entry name" value="TYROSINASE_2"/>
    <property type="match status" value="1"/>
</dbReference>
<keyword evidence="5" id="KW-1185">Reference proteome</keyword>
<evidence type="ECO:0000313" key="4">
    <source>
        <dbReference type="EMBL" id="MBC8756551.1"/>
    </source>
</evidence>
<dbReference type="Gene3D" id="1.10.1280.10">
    <property type="entry name" value="Di-copper center containing domain from catechol oxidase"/>
    <property type="match status" value="1"/>
</dbReference>
<dbReference type="PANTHER" id="PTHR11474:SF76">
    <property type="entry name" value="SHKT DOMAIN-CONTAINING PROTEIN"/>
    <property type="match status" value="1"/>
</dbReference>
<keyword evidence="2" id="KW-0186">Copper</keyword>
<dbReference type="InterPro" id="IPR050316">
    <property type="entry name" value="Tyrosinase/Hemocyanin"/>
</dbReference>
<dbReference type="Proteomes" id="UP000619238">
    <property type="component" value="Unassembled WGS sequence"/>
</dbReference>
<feature type="domain" description="Tyrosinase copper-binding" evidence="3">
    <location>
        <begin position="197"/>
        <end position="208"/>
    </location>
</feature>
<evidence type="ECO:0000313" key="5">
    <source>
        <dbReference type="Proteomes" id="UP000619238"/>
    </source>
</evidence>
<dbReference type="PANTHER" id="PTHR11474">
    <property type="entry name" value="TYROSINASE FAMILY MEMBER"/>
    <property type="match status" value="1"/>
</dbReference>
<evidence type="ECO:0000259" key="3">
    <source>
        <dbReference type="PROSITE" id="PS00498"/>
    </source>
</evidence>
<reference evidence="4 5" key="1">
    <citation type="submission" date="2020-07" db="EMBL/GenBank/DDBJ databases">
        <title>Description of Kordia aestuariivivens sp. nov., isolated from a tidal flat.</title>
        <authorList>
            <person name="Park S."/>
            <person name="Yoon J.-H."/>
        </authorList>
    </citation>
    <scope>NUCLEOTIDE SEQUENCE [LARGE SCALE GENOMIC DNA]</scope>
    <source>
        <strain evidence="4 5">YSTF-M3</strain>
    </source>
</reference>
<proteinExistence type="predicted"/>
<evidence type="ECO:0000256" key="2">
    <source>
        <dbReference type="ARBA" id="ARBA00023008"/>
    </source>
</evidence>
<evidence type="ECO:0000256" key="1">
    <source>
        <dbReference type="ARBA" id="ARBA00022723"/>
    </source>
</evidence>
<sequence>MSKKDVHVRKSVYDLSEREISNLRKAFEKLYKNRVYQEKAGILINDGHYMRNDMLFLPWARAYFADFEKALQAAIPNAKPVITLPYWDYTSKTAREEGIPPLLADEYYETTKKDKNGVEKITKNPNPFYKAEYNIPLYTFRNDVPNNKFLKSARNSARKAMKAIDFVTFGTKIYVADIKSHIYLGGSSANTNCTAYDPIFWFTHCQLDRFWDQWQRLPKRKDLGESTMPDSVLNASLNPFSKDDDDETALKAEDVLNTKNLGYRYAD</sequence>
<dbReference type="InterPro" id="IPR002227">
    <property type="entry name" value="Tyrosinase_Cu-bd"/>
</dbReference>
<organism evidence="4 5">
    <name type="scientific">Kordia aestuariivivens</name>
    <dbReference type="NCBI Taxonomy" id="2759037"/>
    <lineage>
        <taxon>Bacteria</taxon>
        <taxon>Pseudomonadati</taxon>
        <taxon>Bacteroidota</taxon>
        <taxon>Flavobacteriia</taxon>
        <taxon>Flavobacteriales</taxon>
        <taxon>Flavobacteriaceae</taxon>
        <taxon>Kordia</taxon>
    </lineage>
</organism>
<dbReference type="Pfam" id="PF00264">
    <property type="entry name" value="Tyrosinase"/>
    <property type="match status" value="2"/>
</dbReference>
<dbReference type="RefSeq" id="WP_187563590.1">
    <property type="nucleotide sequence ID" value="NZ_JACGWS010000012.1"/>
</dbReference>
<comment type="caution">
    <text evidence="4">The sequence shown here is derived from an EMBL/GenBank/DDBJ whole genome shotgun (WGS) entry which is preliminary data.</text>
</comment>
<keyword evidence="1" id="KW-0479">Metal-binding</keyword>